<comment type="caution">
    <text evidence="1">The sequence shown here is derived from an EMBL/GenBank/DDBJ whole genome shotgun (WGS) entry which is preliminary data.</text>
</comment>
<dbReference type="AlphaFoldDB" id="A0A6G0W244"/>
<evidence type="ECO:0000313" key="2">
    <source>
        <dbReference type="Proteomes" id="UP000478052"/>
    </source>
</evidence>
<dbReference type="GO" id="GO:0016874">
    <property type="term" value="F:ligase activity"/>
    <property type="evidence" value="ECO:0007669"/>
    <property type="project" value="UniProtKB-KW"/>
</dbReference>
<keyword evidence="1" id="KW-0436">Ligase</keyword>
<evidence type="ECO:0000313" key="1">
    <source>
        <dbReference type="EMBL" id="KAF0715669.1"/>
    </source>
</evidence>
<organism evidence="1 2">
    <name type="scientific">Aphis craccivora</name>
    <name type="common">Cowpea aphid</name>
    <dbReference type="NCBI Taxonomy" id="307492"/>
    <lineage>
        <taxon>Eukaryota</taxon>
        <taxon>Metazoa</taxon>
        <taxon>Ecdysozoa</taxon>
        <taxon>Arthropoda</taxon>
        <taxon>Hexapoda</taxon>
        <taxon>Insecta</taxon>
        <taxon>Pterygota</taxon>
        <taxon>Neoptera</taxon>
        <taxon>Paraneoptera</taxon>
        <taxon>Hemiptera</taxon>
        <taxon>Sternorrhyncha</taxon>
        <taxon>Aphidomorpha</taxon>
        <taxon>Aphidoidea</taxon>
        <taxon>Aphididae</taxon>
        <taxon>Aphidini</taxon>
        <taxon>Aphis</taxon>
        <taxon>Aphis</taxon>
    </lineage>
</organism>
<dbReference type="Proteomes" id="UP000478052">
    <property type="component" value="Unassembled WGS sequence"/>
</dbReference>
<proteinExistence type="predicted"/>
<feature type="non-terminal residue" evidence="1">
    <location>
        <position position="1"/>
    </location>
</feature>
<reference evidence="1 2" key="1">
    <citation type="submission" date="2019-08" db="EMBL/GenBank/DDBJ databases">
        <title>Whole genome of Aphis craccivora.</title>
        <authorList>
            <person name="Voronova N.V."/>
            <person name="Shulinski R.S."/>
            <person name="Bandarenka Y.V."/>
            <person name="Zhorov D.G."/>
            <person name="Warner D."/>
        </authorList>
    </citation>
    <scope>NUCLEOTIDE SEQUENCE [LARGE SCALE GENOMIC DNA]</scope>
    <source>
        <strain evidence="1">180601</strain>
        <tissue evidence="1">Whole Body</tissue>
    </source>
</reference>
<gene>
    <name evidence="1" type="ORF">FWK35_00031808</name>
</gene>
<accession>A0A6G0W244</accession>
<protein>
    <submittedName>
        <fullName evidence="1">E3 SUMO-protein ligase KIAA1586-like</fullName>
    </submittedName>
</protein>
<keyword evidence="2" id="KW-1185">Reference proteome</keyword>
<dbReference type="EMBL" id="VUJU01010135">
    <property type="protein sequence ID" value="KAF0715669.1"/>
    <property type="molecule type" value="Genomic_DNA"/>
</dbReference>
<sequence length="303" mass="34952">LYDALTELSDLSLELQKRCTKLPDAHNLIRRQILIFESMSEKCNDGFYKEAENYECSLTFKNIKLHENNKNKINYKQFYRSLADNLKSTGLYCKHNLLLLNRPYNKLTNFQTLLINTNKIREMVFEGIHVYPVYRIKQKELSDKTFDPSTFTLNAIDTILHLYGKPKNPSTTNWTYIPVNYKGIPQSETETTQKGITKILVLMDKMILMYDHVNKRCKTVGKTSKTEHYVLKERPGEGMLKNPSNDNECESSQEKDDAIILECPGEEFFRGQLTTVSWSSLVSGCRVPVLRLVPYLGPAVPCS</sequence>
<name>A0A6G0W244_APHCR</name>